<sequence>MFYTKGCVHDVNDCIELINRVVKGEIKIMNRRLKLCEQDLLSPGMIFIYNERTSNIKRWTDKKKWLPSRKIKCFLSYTHQSYKFVKKTYSRVTDSGVYHIIAYSLARWETDKSCCELSSNDFDSLIHSVKIVTDIIQPTHKMFYNEMYYKGQSGVIPQPYFYEQHMYRNNFNLINSNIQNENEIEISRNDSQILRNSMTKSKKNNSLDEFLLENFKNDDIAINSDIMQPRKDNVSNPFMFNSGE</sequence>
<name>A0A1X0QLK6_9MICR</name>
<comment type="caution">
    <text evidence="1">The sequence shown here is derived from an EMBL/GenBank/DDBJ whole genome shotgun (WGS) entry which is preliminary data.</text>
</comment>
<dbReference type="PANTHER" id="PTHR28027">
    <property type="entry name" value="TRANSCRIPTIONAL REGULATOR MIT1"/>
    <property type="match status" value="1"/>
</dbReference>
<dbReference type="Proteomes" id="UP000192501">
    <property type="component" value="Unassembled WGS sequence"/>
</dbReference>
<dbReference type="VEuPathDB" id="MicrosporidiaDB:HERIO_744"/>
<evidence type="ECO:0000313" key="2">
    <source>
        <dbReference type="Proteomes" id="UP000192501"/>
    </source>
</evidence>
<reference evidence="1 2" key="1">
    <citation type="journal article" date="2017" name="Environ. Microbiol.">
        <title>Decay of the glycolytic pathway and adaptation to intranuclear parasitism within Enterocytozoonidae microsporidia.</title>
        <authorList>
            <person name="Wiredu Boakye D."/>
            <person name="Jaroenlak P."/>
            <person name="Prachumwat A."/>
            <person name="Williams T.A."/>
            <person name="Bateman K.S."/>
            <person name="Itsathitphaisarn O."/>
            <person name="Sritunyalucksana K."/>
            <person name="Paszkiewicz K.H."/>
            <person name="Moore K.A."/>
            <person name="Stentiford G.D."/>
            <person name="Williams B.A."/>
        </authorList>
    </citation>
    <scope>NUCLEOTIDE SEQUENCE [LARGE SCALE GENOMIC DNA]</scope>
    <source>
        <strain evidence="2">canceri</strain>
    </source>
</reference>
<organism evidence="1 2">
    <name type="scientific">Hepatospora eriocheir</name>
    <dbReference type="NCBI Taxonomy" id="1081669"/>
    <lineage>
        <taxon>Eukaryota</taxon>
        <taxon>Fungi</taxon>
        <taxon>Fungi incertae sedis</taxon>
        <taxon>Microsporidia</taxon>
        <taxon>Hepatosporidae</taxon>
        <taxon>Hepatospora</taxon>
    </lineage>
</organism>
<dbReference type="VEuPathDB" id="MicrosporidiaDB:A0H76_7"/>
<dbReference type="GO" id="GO:0003677">
    <property type="term" value="F:DNA binding"/>
    <property type="evidence" value="ECO:0007669"/>
    <property type="project" value="TreeGrafter"/>
</dbReference>
<proteinExistence type="predicted"/>
<gene>
    <name evidence="1" type="primary">WOR1</name>
    <name evidence="1" type="ORF">A0H76_7</name>
</gene>
<dbReference type="AlphaFoldDB" id="A0A1X0QLK6"/>
<dbReference type="InterPro" id="IPR018608">
    <property type="entry name" value="Gti1/Pac2"/>
</dbReference>
<dbReference type="Pfam" id="PF09729">
    <property type="entry name" value="Gti1_Pac2"/>
    <property type="match status" value="1"/>
</dbReference>
<dbReference type="EMBL" id="LTAI01000001">
    <property type="protein sequence ID" value="ORE00661.1"/>
    <property type="molecule type" value="Genomic_DNA"/>
</dbReference>
<evidence type="ECO:0000313" key="1">
    <source>
        <dbReference type="EMBL" id="ORE00661.1"/>
    </source>
</evidence>
<dbReference type="PANTHER" id="PTHR28027:SF2">
    <property type="entry name" value="TRANSCRIPTIONAL REGULATOR MIT1"/>
    <property type="match status" value="1"/>
</dbReference>
<accession>A0A1X0QLK6</accession>
<protein>
    <submittedName>
        <fullName evidence="1">WOR1</fullName>
    </submittedName>
</protein>